<name>A0A316VU71_9BASI</name>
<protein>
    <submittedName>
        <fullName evidence="2">Uncharacterized protein</fullName>
    </submittedName>
</protein>
<sequence>MHSLATPSTKSSRAPACTELLPWLEALDRSSSLPREIRHTDAALRAVTHACLQGSPAPASCHPCSTCIESGHVTTARLFKARNSLITQDSRLETLTFVDSSSRLGLTNRLPILKHAPCPCHEPSMQPVPPQESPRPTSPLSLRRDFWLGSKPLL</sequence>
<reference evidence="2 3" key="1">
    <citation type="journal article" date="2018" name="Mol. Biol. Evol.">
        <title>Broad Genomic Sampling Reveals a Smut Pathogenic Ancestry of the Fungal Clade Ustilaginomycotina.</title>
        <authorList>
            <person name="Kijpornyongpan T."/>
            <person name="Mondo S.J."/>
            <person name="Barry K."/>
            <person name="Sandor L."/>
            <person name="Lee J."/>
            <person name="Lipzen A."/>
            <person name="Pangilinan J."/>
            <person name="LaButti K."/>
            <person name="Hainaut M."/>
            <person name="Henrissat B."/>
            <person name="Grigoriev I.V."/>
            <person name="Spatafora J.W."/>
            <person name="Aime M.C."/>
        </authorList>
    </citation>
    <scope>NUCLEOTIDE SEQUENCE [LARGE SCALE GENOMIC DNA]</scope>
    <source>
        <strain evidence="2 3">MCA 4658</strain>
    </source>
</reference>
<dbReference type="AlphaFoldDB" id="A0A316VU71"/>
<accession>A0A316VU71</accession>
<proteinExistence type="predicted"/>
<evidence type="ECO:0000256" key="1">
    <source>
        <dbReference type="SAM" id="MobiDB-lite"/>
    </source>
</evidence>
<keyword evidence="3" id="KW-1185">Reference proteome</keyword>
<dbReference type="Proteomes" id="UP000245783">
    <property type="component" value="Unassembled WGS sequence"/>
</dbReference>
<gene>
    <name evidence="2" type="ORF">IE81DRAFT_185422</name>
</gene>
<dbReference type="RefSeq" id="XP_025368287.1">
    <property type="nucleotide sequence ID" value="XM_025510739.1"/>
</dbReference>
<organism evidence="2 3">
    <name type="scientific">Ceraceosorus guamensis</name>
    <dbReference type="NCBI Taxonomy" id="1522189"/>
    <lineage>
        <taxon>Eukaryota</taxon>
        <taxon>Fungi</taxon>
        <taxon>Dikarya</taxon>
        <taxon>Basidiomycota</taxon>
        <taxon>Ustilaginomycotina</taxon>
        <taxon>Exobasidiomycetes</taxon>
        <taxon>Ceraceosorales</taxon>
        <taxon>Ceraceosoraceae</taxon>
        <taxon>Ceraceosorus</taxon>
    </lineage>
</organism>
<dbReference type="GeneID" id="37032609"/>
<dbReference type="InParanoid" id="A0A316VU71"/>
<evidence type="ECO:0000313" key="2">
    <source>
        <dbReference type="EMBL" id="PWN41127.1"/>
    </source>
</evidence>
<feature type="region of interest" description="Disordered" evidence="1">
    <location>
        <begin position="121"/>
        <end position="143"/>
    </location>
</feature>
<dbReference type="EMBL" id="KZ819398">
    <property type="protein sequence ID" value="PWN41127.1"/>
    <property type="molecule type" value="Genomic_DNA"/>
</dbReference>
<evidence type="ECO:0000313" key="3">
    <source>
        <dbReference type="Proteomes" id="UP000245783"/>
    </source>
</evidence>
<feature type="compositionally biased region" description="Pro residues" evidence="1">
    <location>
        <begin position="126"/>
        <end position="137"/>
    </location>
</feature>